<dbReference type="Gene3D" id="2.40.260.10">
    <property type="entry name" value="Sortase"/>
    <property type="match status" value="1"/>
</dbReference>
<keyword evidence="3" id="KW-1185">Reference proteome</keyword>
<dbReference type="Proteomes" id="UP000295554">
    <property type="component" value="Unassembled WGS sequence"/>
</dbReference>
<dbReference type="NCBIfam" id="TIGR01076">
    <property type="entry name" value="sortase_fam"/>
    <property type="match status" value="1"/>
</dbReference>
<dbReference type="NCBIfam" id="TIGR03784">
    <property type="entry name" value="marine_sortase"/>
    <property type="match status" value="1"/>
</dbReference>
<sequence>MSGWAASCCCWRCSQGHSGRRNRMVSPLSRISALLLLLAASHQLGTALLIQLKAQLAPRLVERAWAQSLAQDGRPVKPWPWADTWPMARLEIPALAESQLVLAGDTGNVLAFGPGHQRASAMPGTRGVAVIGGHRDTHFRFLRHIVPGQRIVVQLASGRAIHYRVVATDIVDASKGGIAIDSGDNLLLLVTCYPFDALSSDGPLRYRVIATPEPRQEAFAPSASAGAGRFML</sequence>
<reference evidence="2 3" key="1">
    <citation type="submission" date="2019-03" db="EMBL/GenBank/DDBJ databases">
        <title>Seongchinamella monodicae gen. nov., sp. nov., a novel member of the Gammaproteobacteria isolated from a tidal mudflat of beach.</title>
        <authorList>
            <person name="Yang H.G."/>
            <person name="Kang J.W."/>
            <person name="Lee S.D."/>
        </authorList>
    </citation>
    <scope>NUCLEOTIDE SEQUENCE [LARGE SCALE GENOMIC DNA]</scope>
    <source>
        <strain evidence="2 3">GH4-78</strain>
    </source>
</reference>
<comment type="caution">
    <text evidence="2">The sequence shown here is derived from an EMBL/GenBank/DDBJ whole genome shotgun (WGS) entry which is preliminary data.</text>
</comment>
<dbReference type="OrthoDB" id="9790661at2"/>
<name>A0A4R5LS33_9GAMM</name>
<dbReference type="InterPro" id="IPR005754">
    <property type="entry name" value="Sortase"/>
</dbReference>
<dbReference type="InterPro" id="IPR022445">
    <property type="entry name" value="Sortase_proteobact_type"/>
</dbReference>
<evidence type="ECO:0000313" key="3">
    <source>
        <dbReference type="Proteomes" id="UP000295554"/>
    </source>
</evidence>
<gene>
    <name evidence="2" type="ORF">E2F43_08350</name>
</gene>
<dbReference type="SUPFAM" id="SSF63817">
    <property type="entry name" value="Sortase"/>
    <property type="match status" value="1"/>
</dbReference>
<dbReference type="GO" id="GO:0016787">
    <property type="term" value="F:hydrolase activity"/>
    <property type="evidence" value="ECO:0007669"/>
    <property type="project" value="UniProtKB-KW"/>
</dbReference>
<accession>A0A4R5LS33</accession>
<dbReference type="InterPro" id="IPR023365">
    <property type="entry name" value="Sortase_dom-sf"/>
</dbReference>
<proteinExistence type="predicted"/>
<keyword evidence="1 2" id="KW-0378">Hydrolase</keyword>
<dbReference type="AlphaFoldDB" id="A0A4R5LS33"/>
<evidence type="ECO:0000256" key="1">
    <source>
        <dbReference type="ARBA" id="ARBA00022801"/>
    </source>
</evidence>
<evidence type="ECO:0000313" key="2">
    <source>
        <dbReference type="EMBL" id="TDG13537.1"/>
    </source>
</evidence>
<dbReference type="Pfam" id="PF04203">
    <property type="entry name" value="Sortase"/>
    <property type="match status" value="1"/>
</dbReference>
<dbReference type="EC" id="3.4.22.-" evidence="2"/>
<dbReference type="CDD" id="cd05828">
    <property type="entry name" value="Sortase_D_1"/>
    <property type="match status" value="1"/>
</dbReference>
<organism evidence="2 3">
    <name type="scientific">Seongchinamella unica</name>
    <dbReference type="NCBI Taxonomy" id="2547392"/>
    <lineage>
        <taxon>Bacteria</taxon>
        <taxon>Pseudomonadati</taxon>
        <taxon>Pseudomonadota</taxon>
        <taxon>Gammaproteobacteria</taxon>
        <taxon>Cellvibrionales</taxon>
        <taxon>Halieaceae</taxon>
        <taxon>Seongchinamella</taxon>
    </lineage>
</organism>
<protein>
    <submittedName>
        <fullName evidence="2">Class GN sortase</fullName>
        <ecNumber evidence="2">3.4.22.-</ecNumber>
    </submittedName>
</protein>
<dbReference type="InterPro" id="IPR041999">
    <property type="entry name" value="Sortase_D_1"/>
</dbReference>
<dbReference type="EMBL" id="SMSE01000002">
    <property type="protein sequence ID" value="TDG13537.1"/>
    <property type="molecule type" value="Genomic_DNA"/>
</dbReference>